<dbReference type="PANTHER" id="PTHR37807">
    <property type="entry name" value="OS07G0160300 PROTEIN"/>
    <property type="match status" value="1"/>
</dbReference>
<dbReference type="InterPro" id="IPR027417">
    <property type="entry name" value="P-loop_NTPase"/>
</dbReference>
<dbReference type="OrthoDB" id="3819922at2"/>
<dbReference type="Gene3D" id="3.40.50.300">
    <property type="entry name" value="P-loop containing nucleotide triphosphate hydrolases"/>
    <property type="match status" value="1"/>
</dbReference>
<reference evidence="1 2" key="1">
    <citation type="submission" date="2016-10" db="EMBL/GenBank/DDBJ databases">
        <title>Pseudoalteromonas amylolytica sp. nov., isolated from the surface seawater.</title>
        <authorList>
            <person name="Wu Y.-H."/>
            <person name="Cheng H."/>
            <person name="Jin X.-B."/>
            <person name="Wang C.-S."/>
            <person name="Xu X.-W."/>
        </authorList>
    </citation>
    <scope>NUCLEOTIDE SEQUENCE [LARGE SCALE GENOMIC DNA]</scope>
    <source>
        <strain evidence="1 2">JCM 12483</strain>
    </source>
</reference>
<dbReference type="RefSeq" id="WP_070990528.1">
    <property type="nucleotide sequence ID" value="NZ_CBCSHD010000001.1"/>
</dbReference>
<dbReference type="Pfam" id="PF13671">
    <property type="entry name" value="AAA_33"/>
    <property type="match status" value="1"/>
</dbReference>
<protein>
    <submittedName>
        <fullName evidence="1">Kinase</fullName>
    </submittedName>
</protein>
<keyword evidence="1" id="KW-0808">Transferase</keyword>
<dbReference type="SUPFAM" id="SSF52540">
    <property type="entry name" value="P-loop containing nucleoside triphosphate hydrolases"/>
    <property type="match status" value="1"/>
</dbReference>
<proteinExistence type="predicted"/>
<keyword evidence="2" id="KW-1185">Reference proteome</keyword>
<dbReference type="Proteomes" id="UP000180253">
    <property type="component" value="Unassembled WGS sequence"/>
</dbReference>
<evidence type="ECO:0000313" key="1">
    <source>
        <dbReference type="EMBL" id="OHU96499.1"/>
    </source>
</evidence>
<dbReference type="AlphaFoldDB" id="A0A1S1N8Y6"/>
<evidence type="ECO:0000313" key="2">
    <source>
        <dbReference type="Proteomes" id="UP000180253"/>
    </source>
</evidence>
<organism evidence="1 2">
    <name type="scientific">Pseudoalteromonas byunsanensis</name>
    <dbReference type="NCBI Taxonomy" id="327939"/>
    <lineage>
        <taxon>Bacteria</taxon>
        <taxon>Pseudomonadati</taxon>
        <taxon>Pseudomonadota</taxon>
        <taxon>Gammaproteobacteria</taxon>
        <taxon>Alteromonadales</taxon>
        <taxon>Pseudoalteromonadaceae</taxon>
        <taxon>Pseudoalteromonas</taxon>
    </lineage>
</organism>
<dbReference type="EMBL" id="MNAN01000026">
    <property type="protein sequence ID" value="OHU96499.1"/>
    <property type="molecule type" value="Genomic_DNA"/>
</dbReference>
<dbReference type="GO" id="GO:0016301">
    <property type="term" value="F:kinase activity"/>
    <property type="evidence" value="ECO:0007669"/>
    <property type="project" value="UniProtKB-KW"/>
</dbReference>
<dbReference type="STRING" id="327939.BIW53_04005"/>
<name>A0A1S1N8Y6_9GAMM</name>
<gene>
    <name evidence="1" type="ORF">BIW53_04005</name>
</gene>
<dbReference type="PANTHER" id="PTHR37807:SF3">
    <property type="entry name" value="OS07G0160300 PROTEIN"/>
    <property type="match status" value="1"/>
</dbReference>
<sequence length="164" mass="18445">MFGGLPGVGKTQLARYLASEIGAVYLRIDTLEQTIKNIGFDVNCDEGYQVTFALAADNLKNGVSVVADSINPVDESRRAWCDVASKAHSAYKEIEVFCSNQSEQRARIETRKSDIPHLRLPDWQSVLDRDYQPWITAQYRIDTANQTPVQSKAQLLRLLNINTQ</sequence>
<accession>A0A1S1N8Y6</accession>
<comment type="caution">
    <text evidence="1">The sequence shown here is derived from an EMBL/GenBank/DDBJ whole genome shotgun (WGS) entry which is preliminary data.</text>
</comment>
<keyword evidence="1" id="KW-0418">Kinase</keyword>